<dbReference type="InterPro" id="IPR006083">
    <property type="entry name" value="PRK/URK"/>
</dbReference>
<evidence type="ECO:0000313" key="2">
    <source>
        <dbReference type="EMBL" id="THV74235.1"/>
    </source>
</evidence>
<dbReference type="EMBL" id="QZAF01000068">
    <property type="protein sequence ID" value="THV74235.1"/>
    <property type="molecule type" value="Genomic_DNA"/>
</dbReference>
<gene>
    <name evidence="2" type="ORF">D6D28_02711</name>
</gene>
<dbReference type="SUPFAM" id="SSF52540">
    <property type="entry name" value="P-loop containing nucleoside triphosphate hydrolases"/>
    <property type="match status" value="1"/>
</dbReference>
<comment type="caution">
    <text evidence="2">The sequence shown here is derived from an EMBL/GenBank/DDBJ whole genome shotgun (WGS) entry which is preliminary data.</text>
</comment>
<feature type="domain" description="Phosphoribulokinase/uridine kinase" evidence="1">
    <location>
        <begin position="33"/>
        <end position="181"/>
    </location>
</feature>
<name>A0A4S8STQ1_AURPU</name>
<dbReference type="Gene3D" id="3.40.50.300">
    <property type="entry name" value="P-loop containing nucleotide triphosphate hydrolases"/>
    <property type="match status" value="2"/>
</dbReference>
<dbReference type="GO" id="GO:0016301">
    <property type="term" value="F:kinase activity"/>
    <property type="evidence" value="ECO:0007669"/>
    <property type="project" value="InterPro"/>
</dbReference>
<dbReference type="Proteomes" id="UP000304951">
    <property type="component" value="Unassembled WGS sequence"/>
</dbReference>
<dbReference type="GO" id="GO:0016787">
    <property type="term" value="F:hydrolase activity"/>
    <property type="evidence" value="ECO:0007669"/>
    <property type="project" value="UniProtKB-KW"/>
</dbReference>
<keyword evidence="2" id="KW-0378">Hydrolase</keyword>
<sequence>MTLGMECTYSLLALRAHNIHAAERNNDPCKRIIIALAGPPGSGKSTAAQEVVDRLNKHHYQPWAQVLPMDGFHYSQSTLNMMPNKAEAYARRGADWTFDAPKLINFLQHLRCSKMDSKAELLAPGFDHAMKDPKTDPIRIGPNTSLVILEGSWLLLDQEPWNVIPALCDDTWFIDVEPSLARARIAKRHVQAGIETDMSRAILRADTNDMINGEKIRSRLVAPNLRVQSVETTDAALNATPASAAINLISSTPGSRNEPAALGSVISGLRV</sequence>
<dbReference type="GO" id="GO:0005524">
    <property type="term" value="F:ATP binding"/>
    <property type="evidence" value="ECO:0007669"/>
    <property type="project" value="InterPro"/>
</dbReference>
<organism evidence="2 3">
    <name type="scientific">Aureobasidium pullulans</name>
    <name type="common">Black yeast</name>
    <name type="synonym">Pullularia pullulans</name>
    <dbReference type="NCBI Taxonomy" id="5580"/>
    <lineage>
        <taxon>Eukaryota</taxon>
        <taxon>Fungi</taxon>
        <taxon>Dikarya</taxon>
        <taxon>Ascomycota</taxon>
        <taxon>Pezizomycotina</taxon>
        <taxon>Dothideomycetes</taxon>
        <taxon>Dothideomycetidae</taxon>
        <taxon>Dothideales</taxon>
        <taxon>Saccotheciaceae</taxon>
        <taxon>Aureobasidium</taxon>
    </lineage>
</organism>
<evidence type="ECO:0000259" key="1">
    <source>
        <dbReference type="Pfam" id="PF00485"/>
    </source>
</evidence>
<dbReference type="InterPro" id="IPR027417">
    <property type="entry name" value="P-loop_NTPase"/>
</dbReference>
<proteinExistence type="predicted"/>
<evidence type="ECO:0000313" key="3">
    <source>
        <dbReference type="Proteomes" id="UP000304951"/>
    </source>
</evidence>
<accession>A0A4S8STQ1</accession>
<dbReference type="Pfam" id="PF00485">
    <property type="entry name" value="PRK"/>
    <property type="match status" value="1"/>
</dbReference>
<protein>
    <submittedName>
        <fullName evidence="2">P-loop containing nucleoside triphosphate hydrolase protein</fullName>
    </submittedName>
</protein>
<dbReference type="PANTHER" id="PTHR10285">
    <property type="entry name" value="URIDINE KINASE"/>
    <property type="match status" value="1"/>
</dbReference>
<dbReference type="AlphaFoldDB" id="A0A4S8STQ1"/>
<reference evidence="2 3" key="1">
    <citation type="submission" date="2018-10" db="EMBL/GenBank/DDBJ databases">
        <title>Fifty Aureobasidium pullulans genomes reveal a recombining polyextremotolerant generalist.</title>
        <authorList>
            <person name="Gostincar C."/>
            <person name="Turk M."/>
            <person name="Zajc J."/>
            <person name="Gunde-Cimerman N."/>
        </authorList>
    </citation>
    <scope>NUCLEOTIDE SEQUENCE [LARGE SCALE GENOMIC DNA]</scope>
    <source>
        <strain evidence="2 3">EXF-11900</strain>
    </source>
</reference>